<reference evidence="4" key="2">
    <citation type="submission" date="2023-05" db="EMBL/GenBank/DDBJ databases">
        <authorList>
            <consortium name="Lawrence Berkeley National Laboratory"/>
            <person name="Steindorff A."/>
            <person name="Hensen N."/>
            <person name="Bonometti L."/>
            <person name="Westerberg I."/>
            <person name="Brannstrom I.O."/>
            <person name="Guillou S."/>
            <person name="Cros-Aarteil S."/>
            <person name="Calhoun S."/>
            <person name="Haridas S."/>
            <person name="Kuo A."/>
            <person name="Mondo S."/>
            <person name="Pangilinan J."/>
            <person name="Riley R."/>
            <person name="Labutti K."/>
            <person name="Andreopoulos B."/>
            <person name="Lipzen A."/>
            <person name="Chen C."/>
            <person name="Yanf M."/>
            <person name="Daum C."/>
            <person name="Ng V."/>
            <person name="Clum A."/>
            <person name="Ohm R."/>
            <person name="Martin F."/>
            <person name="Silar P."/>
            <person name="Natvig D."/>
            <person name="Lalanne C."/>
            <person name="Gautier V."/>
            <person name="Ament-Velasquez S.L."/>
            <person name="Kruys A."/>
            <person name="Hutchinson M.I."/>
            <person name="Powell A.J."/>
            <person name="Barry K."/>
            <person name="Miller A.N."/>
            <person name="Grigoriev I.V."/>
            <person name="Debuchy R."/>
            <person name="Gladieux P."/>
            <person name="Thoren M.H."/>
            <person name="Johannesson H."/>
        </authorList>
    </citation>
    <scope>NUCLEOTIDE SEQUENCE</scope>
    <source>
        <strain evidence="4">CBS 538.74</strain>
    </source>
</reference>
<feature type="signal peptide" evidence="3">
    <location>
        <begin position="1"/>
        <end position="19"/>
    </location>
</feature>
<protein>
    <submittedName>
        <fullName evidence="4">Cutinase-domain-containing protein</fullName>
    </submittedName>
</protein>
<dbReference type="Proteomes" id="UP001302745">
    <property type="component" value="Unassembled WGS sequence"/>
</dbReference>
<gene>
    <name evidence="4" type="ORF">C8A00DRAFT_46156</name>
</gene>
<dbReference type="EMBL" id="MU857071">
    <property type="protein sequence ID" value="KAK4150447.1"/>
    <property type="molecule type" value="Genomic_DNA"/>
</dbReference>
<dbReference type="PANTHER" id="PTHR33630:SF9">
    <property type="entry name" value="CUTINASE 4"/>
    <property type="match status" value="1"/>
</dbReference>
<name>A0AAN6VFF7_9PEZI</name>
<dbReference type="InterPro" id="IPR000675">
    <property type="entry name" value="Cutinase/axe"/>
</dbReference>
<dbReference type="Gene3D" id="3.40.50.1820">
    <property type="entry name" value="alpha/beta hydrolase"/>
    <property type="match status" value="1"/>
</dbReference>
<reference evidence="4" key="1">
    <citation type="journal article" date="2023" name="Mol. Phylogenet. Evol.">
        <title>Genome-scale phylogeny and comparative genomics of the fungal order Sordariales.</title>
        <authorList>
            <person name="Hensen N."/>
            <person name="Bonometti L."/>
            <person name="Westerberg I."/>
            <person name="Brannstrom I.O."/>
            <person name="Guillou S."/>
            <person name="Cros-Aarteil S."/>
            <person name="Calhoun S."/>
            <person name="Haridas S."/>
            <person name="Kuo A."/>
            <person name="Mondo S."/>
            <person name="Pangilinan J."/>
            <person name="Riley R."/>
            <person name="LaButti K."/>
            <person name="Andreopoulos B."/>
            <person name="Lipzen A."/>
            <person name="Chen C."/>
            <person name="Yan M."/>
            <person name="Daum C."/>
            <person name="Ng V."/>
            <person name="Clum A."/>
            <person name="Steindorff A."/>
            <person name="Ohm R.A."/>
            <person name="Martin F."/>
            <person name="Silar P."/>
            <person name="Natvig D.O."/>
            <person name="Lalanne C."/>
            <person name="Gautier V."/>
            <person name="Ament-Velasquez S.L."/>
            <person name="Kruys A."/>
            <person name="Hutchinson M.I."/>
            <person name="Powell A.J."/>
            <person name="Barry K."/>
            <person name="Miller A.N."/>
            <person name="Grigoriev I.V."/>
            <person name="Debuchy R."/>
            <person name="Gladieux P."/>
            <person name="Hiltunen Thoren M."/>
            <person name="Johannesson H."/>
        </authorList>
    </citation>
    <scope>NUCLEOTIDE SEQUENCE</scope>
    <source>
        <strain evidence="4">CBS 538.74</strain>
    </source>
</reference>
<evidence type="ECO:0000256" key="1">
    <source>
        <dbReference type="ARBA" id="ARBA00022801"/>
    </source>
</evidence>
<evidence type="ECO:0000313" key="5">
    <source>
        <dbReference type="Proteomes" id="UP001302745"/>
    </source>
</evidence>
<keyword evidence="3" id="KW-0732">Signal</keyword>
<evidence type="ECO:0000256" key="3">
    <source>
        <dbReference type="SAM" id="SignalP"/>
    </source>
</evidence>
<accession>A0AAN6VFF7</accession>
<dbReference type="GO" id="GO:0052689">
    <property type="term" value="F:carboxylic ester hydrolase activity"/>
    <property type="evidence" value="ECO:0007669"/>
    <property type="project" value="UniProtKB-ARBA"/>
</dbReference>
<keyword evidence="2" id="KW-1015">Disulfide bond</keyword>
<dbReference type="PANTHER" id="PTHR33630">
    <property type="entry name" value="CUTINASE RV1984C-RELATED-RELATED"/>
    <property type="match status" value="1"/>
</dbReference>
<dbReference type="SUPFAM" id="SSF53474">
    <property type="entry name" value="alpha/beta-Hydrolases"/>
    <property type="match status" value="1"/>
</dbReference>
<keyword evidence="1" id="KW-0378">Hydrolase</keyword>
<proteinExistence type="predicted"/>
<dbReference type="InterPro" id="IPR029058">
    <property type="entry name" value="AB_hydrolase_fold"/>
</dbReference>
<dbReference type="AlphaFoldDB" id="A0AAN6VFF7"/>
<dbReference type="Pfam" id="PF01083">
    <property type="entry name" value="Cutinase"/>
    <property type="match status" value="1"/>
</dbReference>
<organism evidence="4 5">
    <name type="scientific">Chaetomidium leptoderma</name>
    <dbReference type="NCBI Taxonomy" id="669021"/>
    <lineage>
        <taxon>Eukaryota</taxon>
        <taxon>Fungi</taxon>
        <taxon>Dikarya</taxon>
        <taxon>Ascomycota</taxon>
        <taxon>Pezizomycotina</taxon>
        <taxon>Sordariomycetes</taxon>
        <taxon>Sordariomycetidae</taxon>
        <taxon>Sordariales</taxon>
        <taxon>Chaetomiaceae</taxon>
        <taxon>Chaetomidium</taxon>
    </lineage>
</organism>
<evidence type="ECO:0000313" key="4">
    <source>
        <dbReference type="EMBL" id="KAK4150447.1"/>
    </source>
</evidence>
<evidence type="ECO:0000256" key="2">
    <source>
        <dbReference type="ARBA" id="ARBA00023157"/>
    </source>
</evidence>
<dbReference type="SMART" id="SM01110">
    <property type="entry name" value="Cutinase"/>
    <property type="match status" value="1"/>
</dbReference>
<feature type="chain" id="PRO_5043010012" evidence="3">
    <location>
        <begin position="20"/>
        <end position="230"/>
    </location>
</feature>
<sequence>MLSTQLLVVSLGSLALVAAQGAVNCPELPDTGVTMGEPVPMHPEHIPTGCSDFEILVARGTSEPNYETGGGKFGIVVGDPVVSNTTLKLPGARGYPVQYPASSDIVSGTIRGSLDVVRRLRSQAVACPNQTFALVGYSQGAGVMHAAAKDIPVHLYSRIKSLVMFGDGYRRLGDVLSRFPVGLNSKVMQVCAEGDPVCDTSGECVYYHLTYIRPDYINPVVNFIVRGFTG</sequence>
<keyword evidence="5" id="KW-1185">Reference proteome</keyword>
<comment type="caution">
    <text evidence="4">The sequence shown here is derived from an EMBL/GenBank/DDBJ whole genome shotgun (WGS) entry which is preliminary data.</text>
</comment>